<keyword evidence="3" id="KW-1185">Reference proteome</keyword>
<reference evidence="3" key="1">
    <citation type="journal article" date="2016" name="Nature">
        <title>The genome of the seagrass Zostera marina reveals angiosperm adaptation to the sea.</title>
        <authorList>
            <person name="Olsen J.L."/>
            <person name="Rouze P."/>
            <person name="Verhelst B."/>
            <person name="Lin Y.-C."/>
            <person name="Bayer T."/>
            <person name="Collen J."/>
            <person name="Dattolo E."/>
            <person name="De Paoli E."/>
            <person name="Dittami S."/>
            <person name="Maumus F."/>
            <person name="Michel G."/>
            <person name="Kersting A."/>
            <person name="Lauritano C."/>
            <person name="Lohaus R."/>
            <person name="Toepel M."/>
            <person name="Tonon T."/>
            <person name="Vanneste K."/>
            <person name="Amirebrahimi M."/>
            <person name="Brakel J."/>
            <person name="Bostroem C."/>
            <person name="Chovatia M."/>
            <person name="Grimwood J."/>
            <person name="Jenkins J.W."/>
            <person name="Jueterbock A."/>
            <person name="Mraz A."/>
            <person name="Stam W.T."/>
            <person name="Tice H."/>
            <person name="Bornberg-Bauer E."/>
            <person name="Green P.J."/>
            <person name="Pearson G.A."/>
            <person name="Procaccini G."/>
            <person name="Duarte C.M."/>
            <person name="Schmutz J."/>
            <person name="Reusch T.B.H."/>
            <person name="Van de Peer Y."/>
        </authorList>
    </citation>
    <scope>NUCLEOTIDE SEQUENCE [LARGE SCALE GENOMIC DNA]</scope>
    <source>
        <strain evidence="3">cv. Finnish</strain>
    </source>
</reference>
<evidence type="ECO:0000313" key="3">
    <source>
        <dbReference type="Proteomes" id="UP000036987"/>
    </source>
</evidence>
<dbReference type="OMA" id="NQMGCEE"/>
<feature type="compositionally biased region" description="Polar residues" evidence="1">
    <location>
        <begin position="1"/>
        <end position="18"/>
    </location>
</feature>
<sequence length="84" mass="9658">MSYFNKSHNIRNSSQENPKATELSLDMKKLAVQTEIDKVRMLPSNSSYAQHRSRVLVKLLHLMNIQRNASQDEELELLFAGLSI</sequence>
<dbReference type="STRING" id="29655.A0A0K9P558"/>
<gene>
    <name evidence="2" type="ORF">ZOSMA_415G00090</name>
</gene>
<protein>
    <submittedName>
        <fullName evidence="2">Uncharacterized protein</fullName>
    </submittedName>
</protein>
<dbReference type="OrthoDB" id="1928932at2759"/>
<feature type="region of interest" description="Disordered" evidence="1">
    <location>
        <begin position="1"/>
        <end position="22"/>
    </location>
</feature>
<dbReference type="AlphaFoldDB" id="A0A0K9P558"/>
<evidence type="ECO:0000256" key="1">
    <source>
        <dbReference type="SAM" id="MobiDB-lite"/>
    </source>
</evidence>
<evidence type="ECO:0000313" key="2">
    <source>
        <dbReference type="EMBL" id="KMZ63335.1"/>
    </source>
</evidence>
<name>A0A0K9P558_ZOSMR</name>
<comment type="caution">
    <text evidence="2">The sequence shown here is derived from an EMBL/GenBank/DDBJ whole genome shotgun (WGS) entry which is preliminary data.</text>
</comment>
<organism evidence="2 3">
    <name type="scientific">Zostera marina</name>
    <name type="common">Eelgrass</name>
    <dbReference type="NCBI Taxonomy" id="29655"/>
    <lineage>
        <taxon>Eukaryota</taxon>
        <taxon>Viridiplantae</taxon>
        <taxon>Streptophyta</taxon>
        <taxon>Embryophyta</taxon>
        <taxon>Tracheophyta</taxon>
        <taxon>Spermatophyta</taxon>
        <taxon>Magnoliopsida</taxon>
        <taxon>Liliopsida</taxon>
        <taxon>Zosteraceae</taxon>
        <taxon>Zostera</taxon>
    </lineage>
</organism>
<dbReference type="Proteomes" id="UP000036987">
    <property type="component" value="Unassembled WGS sequence"/>
</dbReference>
<proteinExistence type="predicted"/>
<dbReference type="EMBL" id="LFYR01001248">
    <property type="protein sequence ID" value="KMZ63335.1"/>
    <property type="molecule type" value="Genomic_DNA"/>
</dbReference>
<accession>A0A0K9P558</accession>